<keyword evidence="4" id="KW-1185">Reference proteome</keyword>
<accession>A0A345I166</accession>
<dbReference type="InterPro" id="IPR036365">
    <property type="entry name" value="PGBD-like_sf"/>
</dbReference>
<feature type="domain" description="Peptidoglycan binding-like" evidence="2">
    <location>
        <begin position="122"/>
        <end position="162"/>
    </location>
</feature>
<feature type="compositionally biased region" description="Gly residues" evidence="1">
    <location>
        <begin position="315"/>
        <end position="326"/>
    </location>
</feature>
<feature type="region of interest" description="Disordered" evidence="1">
    <location>
        <begin position="301"/>
        <end position="350"/>
    </location>
</feature>
<evidence type="ECO:0000259" key="2">
    <source>
        <dbReference type="Pfam" id="PF01471"/>
    </source>
</evidence>
<protein>
    <submittedName>
        <fullName evidence="3">Tat pathway signal protein</fullName>
    </submittedName>
</protein>
<dbReference type="AlphaFoldDB" id="A0A345I166"/>
<name>A0A345I166_9ACTN</name>
<dbReference type="EMBL" id="CP031194">
    <property type="protein sequence ID" value="AXG82690.1"/>
    <property type="molecule type" value="Genomic_DNA"/>
</dbReference>
<dbReference type="SUPFAM" id="SSF47090">
    <property type="entry name" value="PGBD-like"/>
    <property type="match status" value="1"/>
</dbReference>
<evidence type="ECO:0000313" key="3">
    <source>
        <dbReference type="EMBL" id="AXG82690.1"/>
    </source>
</evidence>
<organism evidence="3 4">
    <name type="scientific">Streptomyces paludis</name>
    <dbReference type="NCBI Taxonomy" id="2282738"/>
    <lineage>
        <taxon>Bacteria</taxon>
        <taxon>Bacillati</taxon>
        <taxon>Actinomycetota</taxon>
        <taxon>Actinomycetes</taxon>
        <taxon>Kitasatosporales</taxon>
        <taxon>Streptomycetaceae</taxon>
        <taxon>Streptomyces</taxon>
    </lineage>
</organism>
<feature type="compositionally biased region" description="Low complexity" evidence="1">
    <location>
        <begin position="327"/>
        <end position="339"/>
    </location>
</feature>
<dbReference type="Gene3D" id="1.10.101.10">
    <property type="entry name" value="PGBD-like superfamily/PGBD"/>
    <property type="match status" value="1"/>
</dbReference>
<dbReference type="InterPro" id="IPR002477">
    <property type="entry name" value="Peptidoglycan-bd-like"/>
</dbReference>
<proteinExistence type="predicted"/>
<dbReference type="Gene3D" id="2.40.420.20">
    <property type="match status" value="1"/>
</dbReference>
<dbReference type="KEGG" id="spad:DVK44_17675"/>
<evidence type="ECO:0000313" key="4">
    <source>
        <dbReference type="Proteomes" id="UP000253868"/>
    </source>
</evidence>
<sequence length="446" mass="44600">MLVGAGGWFAGTQVKSPADAAAGHTPPKPGPVTVAVEERDLTATVVATGTVEFSSPQSLTLAGQVGSSGPGDESVEQRVTKAPAVGTVLKEGDVLMSVSGRPVFVLSGTVPMYRSIVPGTKGEDVTQLQEALRRIGFAPGTQSGTYLSGTADAVTQWYKARGFEAQAPTEKDKQELTQLQQAVNAAQLALIGAKDSESEKKTKELELKSAQMSLDSANSALSSFNASYGTKIPAGEVIFLPKLPVRVDKVKVKAGDTPAGELGTVTGSELMVQAVVPGADAVLLKKGMTVDIEAQGGTAQGKVEAIGDDAKPGTGKEGGAGSGGTDGSTDGSTGGSTDDGTGGSGASGGAAPAQLRISVADMDLLKDSAGTSVKVTIKVGTSGGSVLAVPVAAVRSAENGGTRVKVQRDGKVVEVAVTTGISAGGFVEVKADGGALKKGDHVVVGQ</sequence>
<dbReference type="Pfam" id="PF01471">
    <property type="entry name" value="PG_binding_1"/>
    <property type="match status" value="1"/>
</dbReference>
<dbReference type="OrthoDB" id="3268648at2"/>
<dbReference type="Proteomes" id="UP000253868">
    <property type="component" value="Chromosome"/>
</dbReference>
<reference evidence="4" key="1">
    <citation type="submission" date="2018-07" db="EMBL/GenBank/DDBJ databases">
        <authorList>
            <person name="Zhao J."/>
        </authorList>
    </citation>
    <scope>NUCLEOTIDE SEQUENCE [LARGE SCALE GENOMIC DNA]</scope>
    <source>
        <strain evidence="4">GSSD-12</strain>
    </source>
</reference>
<gene>
    <name evidence="3" type="ORF">DVK44_17675</name>
</gene>
<evidence type="ECO:0000256" key="1">
    <source>
        <dbReference type="SAM" id="MobiDB-lite"/>
    </source>
</evidence>
<dbReference type="InterPro" id="IPR036366">
    <property type="entry name" value="PGBDSf"/>
</dbReference>